<keyword evidence="1" id="KW-1133">Transmembrane helix</keyword>
<dbReference type="EMBL" id="BMAT01004444">
    <property type="protein sequence ID" value="GFR73326.1"/>
    <property type="molecule type" value="Genomic_DNA"/>
</dbReference>
<name>A0AAV4FLU0_9GAST</name>
<gene>
    <name evidence="2" type="ORF">ElyMa_002134300</name>
</gene>
<organism evidence="2 3">
    <name type="scientific">Elysia marginata</name>
    <dbReference type="NCBI Taxonomy" id="1093978"/>
    <lineage>
        <taxon>Eukaryota</taxon>
        <taxon>Metazoa</taxon>
        <taxon>Spiralia</taxon>
        <taxon>Lophotrochozoa</taxon>
        <taxon>Mollusca</taxon>
        <taxon>Gastropoda</taxon>
        <taxon>Heterobranchia</taxon>
        <taxon>Euthyneura</taxon>
        <taxon>Panpulmonata</taxon>
        <taxon>Sacoglossa</taxon>
        <taxon>Placobranchoidea</taxon>
        <taxon>Plakobranchidae</taxon>
        <taxon>Elysia</taxon>
    </lineage>
</organism>
<proteinExistence type="predicted"/>
<evidence type="ECO:0000313" key="2">
    <source>
        <dbReference type="EMBL" id="GFR73326.1"/>
    </source>
</evidence>
<keyword evidence="3" id="KW-1185">Reference proteome</keyword>
<dbReference type="AlphaFoldDB" id="A0AAV4FLU0"/>
<evidence type="ECO:0000313" key="3">
    <source>
        <dbReference type="Proteomes" id="UP000762676"/>
    </source>
</evidence>
<comment type="caution">
    <text evidence="2">The sequence shown here is derived from an EMBL/GenBank/DDBJ whole genome shotgun (WGS) entry which is preliminary data.</text>
</comment>
<sequence>MKASSPPVTLACRERSLQVCRELEAPKKQDGIMHTTIKGRSSDSYAQMLKIVTVSALGFLVCLLIISTVKTFKSQLDLSLF</sequence>
<accession>A0AAV4FLU0</accession>
<protein>
    <submittedName>
        <fullName evidence="2">Uncharacterized protein</fullName>
    </submittedName>
</protein>
<keyword evidence="1" id="KW-0812">Transmembrane</keyword>
<dbReference type="Proteomes" id="UP000762676">
    <property type="component" value="Unassembled WGS sequence"/>
</dbReference>
<reference evidence="2 3" key="1">
    <citation type="journal article" date="2021" name="Elife">
        <title>Chloroplast acquisition without the gene transfer in kleptoplastic sea slugs, Plakobranchus ocellatus.</title>
        <authorList>
            <person name="Maeda T."/>
            <person name="Takahashi S."/>
            <person name="Yoshida T."/>
            <person name="Shimamura S."/>
            <person name="Takaki Y."/>
            <person name="Nagai Y."/>
            <person name="Toyoda A."/>
            <person name="Suzuki Y."/>
            <person name="Arimoto A."/>
            <person name="Ishii H."/>
            <person name="Satoh N."/>
            <person name="Nishiyama T."/>
            <person name="Hasebe M."/>
            <person name="Maruyama T."/>
            <person name="Minagawa J."/>
            <person name="Obokata J."/>
            <person name="Shigenobu S."/>
        </authorList>
    </citation>
    <scope>NUCLEOTIDE SEQUENCE [LARGE SCALE GENOMIC DNA]</scope>
</reference>
<keyword evidence="1" id="KW-0472">Membrane</keyword>
<evidence type="ECO:0000256" key="1">
    <source>
        <dbReference type="SAM" id="Phobius"/>
    </source>
</evidence>
<feature type="transmembrane region" description="Helical" evidence="1">
    <location>
        <begin position="48"/>
        <end position="69"/>
    </location>
</feature>